<evidence type="ECO:0000259" key="4">
    <source>
        <dbReference type="Pfam" id="PF04055"/>
    </source>
</evidence>
<keyword evidence="1" id="KW-0479">Metal-binding</keyword>
<sequence length="203" mass="22795">MLERELSRPGYVCKPINMGSNTDPYQPIERRMRVTRDILEVLARCRHPLTIITKGALVLRDLDLLTRLARENLVSVGISITTLDPELKRRMEPQAASPRARLEAVRALSEAGVPSGVLVAPVIPALTDHEMESILEAAADAGAGWATYIVLRLPYEVKSLFREWLAAHYPDRAEHVMSLVRQMRDGRENDPRFGSRMRGCGPF</sequence>
<dbReference type="InterPro" id="IPR040086">
    <property type="entry name" value="MJ0683-like"/>
</dbReference>
<gene>
    <name evidence="5" type="ORF">B2A_12330</name>
</gene>
<dbReference type="GO" id="GO:0051536">
    <property type="term" value="F:iron-sulfur cluster binding"/>
    <property type="evidence" value="ECO:0007669"/>
    <property type="project" value="UniProtKB-KW"/>
</dbReference>
<feature type="non-terminal residue" evidence="5">
    <location>
        <position position="203"/>
    </location>
</feature>
<keyword evidence="2" id="KW-0408">Iron</keyword>
<dbReference type="InterPro" id="IPR058240">
    <property type="entry name" value="rSAM_sf"/>
</dbReference>
<organism evidence="5">
    <name type="scientific">mine drainage metagenome</name>
    <dbReference type="NCBI Taxonomy" id="410659"/>
    <lineage>
        <taxon>unclassified sequences</taxon>
        <taxon>metagenomes</taxon>
        <taxon>ecological metagenomes</taxon>
    </lineage>
</organism>
<comment type="caution">
    <text evidence="5">The sequence shown here is derived from an EMBL/GenBank/DDBJ whole genome shotgun (WGS) entry which is preliminary data.</text>
</comment>
<dbReference type="PANTHER" id="PTHR43432:SF3">
    <property type="entry name" value="SLR0285 PROTEIN"/>
    <property type="match status" value="1"/>
</dbReference>
<reference evidence="5" key="1">
    <citation type="submission" date="2013-08" db="EMBL/GenBank/DDBJ databases">
        <authorList>
            <person name="Mendez C."/>
            <person name="Richter M."/>
            <person name="Ferrer M."/>
            <person name="Sanchez J."/>
        </authorList>
    </citation>
    <scope>NUCLEOTIDE SEQUENCE</scope>
</reference>
<dbReference type="GO" id="GO:0003824">
    <property type="term" value="F:catalytic activity"/>
    <property type="evidence" value="ECO:0007669"/>
    <property type="project" value="InterPro"/>
</dbReference>
<dbReference type="InterPro" id="IPR007197">
    <property type="entry name" value="rSAM"/>
</dbReference>
<dbReference type="Gene3D" id="3.80.30.30">
    <property type="match status" value="1"/>
</dbReference>
<dbReference type="GO" id="GO:0046872">
    <property type="term" value="F:metal ion binding"/>
    <property type="evidence" value="ECO:0007669"/>
    <property type="project" value="UniProtKB-KW"/>
</dbReference>
<protein>
    <submittedName>
        <fullName evidence="5">Radical SAM domain-containing protein</fullName>
    </submittedName>
</protein>
<dbReference type="Pfam" id="PF04055">
    <property type="entry name" value="Radical_SAM"/>
    <property type="match status" value="1"/>
</dbReference>
<proteinExistence type="predicted"/>
<dbReference type="SUPFAM" id="SSF102114">
    <property type="entry name" value="Radical SAM enzymes"/>
    <property type="match status" value="1"/>
</dbReference>
<accession>T0YVG5</accession>
<feature type="domain" description="Radical SAM core" evidence="4">
    <location>
        <begin position="16"/>
        <end position="137"/>
    </location>
</feature>
<evidence type="ECO:0000313" key="5">
    <source>
        <dbReference type="EMBL" id="EQD35942.1"/>
    </source>
</evidence>
<evidence type="ECO:0000256" key="1">
    <source>
        <dbReference type="ARBA" id="ARBA00022723"/>
    </source>
</evidence>
<reference evidence="5" key="2">
    <citation type="journal article" date="2014" name="ISME J.">
        <title>Microbial stratification in low pH oxic and suboxic macroscopic growths along an acid mine drainage.</title>
        <authorList>
            <person name="Mendez-Garcia C."/>
            <person name="Mesa V."/>
            <person name="Sprenger R.R."/>
            <person name="Richter M."/>
            <person name="Diez M.S."/>
            <person name="Solano J."/>
            <person name="Bargiela R."/>
            <person name="Golyshina O.V."/>
            <person name="Manteca A."/>
            <person name="Ramos J.L."/>
            <person name="Gallego J.R."/>
            <person name="Llorente I."/>
            <person name="Martins Dos Santos V.A."/>
            <person name="Jensen O.N."/>
            <person name="Pelaez A.I."/>
            <person name="Sanchez J."/>
            <person name="Ferrer M."/>
        </authorList>
    </citation>
    <scope>NUCLEOTIDE SEQUENCE</scope>
</reference>
<keyword evidence="3" id="KW-0411">Iron-sulfur</keyword>
<dbReference type="EMBL" id="AUZZ01008893">
    <property type="protein sequence ID" value="EQD35942.1"/>
    <property type="molecule type" value="Genomic_DNA"/>
</dbReference>
<dbReference type="PANTHER" id="PTHR43432">
    <property type="entry name" value="SLR0285 PROTEIN"/>
    <property type="match status" value="1"/>
</dbReference>
<evidence type="ECO:0000256" key="3">
    <source>
        <dbReference type="ARBA" id="ARBA00023014"/>
    </source>
</evidence>
<evidence type="ECO:0000256" key="2">
    <source>
        <dbReference type="ARBA" id="ARBA00023004"/>
    </source>
</evidence>
<name>T0YVG5_9ZZZZ</name>
<dbReference type="AlphaFoldDB" id="T0YVG5"/>